<evidence type="ECO:0000256" key="2">
    <source>
        <dbReference type="ARBA" id="ARBA00022691"/>
    </source>
</evidence>
<gene>
    <name evidence="7" type="ORF">cpu_15370</name>
</gene>
<evidence type="ECO:0000259" key="6">
    <source>
        <dbReference type="PROSITE" id="PS51918"/>
    </source>
</evidence>
<dbReference type="AlphaFoldDB" id="A0A1L8CVV6"/>
<evidence type="ECO:0000256" key="3">
    <source>
        <dbReference type="ARBA" id="ARBA00022723"/>
    </source>
</evidence>
<dbReference type="PANTHER" id="PTHR42836">
    <property type="entry name" value="7-CARBOXY-7-DEAZAGUANINE SYNTHASE"/>
    <property type="match status" value="1"/>
</dbReference>
<dbReference type="InterPro" id="IPR013785">
    <property type="entry name" value="Aldolase_TIM"/>
</dbReference>
<dbReference type="Proteomes" id="UP000187485">
    <property type="component" value="Unassembled WGS sequence"/>
</dbReference>
<dbReference type="NCBIfam" id="TIGR04038">
    <property type="entry name" value="tatD_link_rSAM"/>
    <property type="match status" value="1"/>
</dbReference>
<evidence type="ECO:0000313" key="8">
    <source>
        <dbReference type="Proteomes" id="UP000187485"/>
    </source>
</evidence>
<dbReference type="InterPro" id="IPR058240">
    <property type="entry name" value="rSAM_sf"/>
</dbReference>
<keyword evidence="1" id="KW-0004">4Fe-4S</keyword>
<dbReference type="InterPro" id="IPR023821">
    <property type="entry name" value="rSAM_TatD-assoc"/>
</dbReference>
<reference evidence="8" key="1">
    <citation type="submission" date="2016-12" db="EMBL/GenBank/DDBJ databases">
        <title>Draft Genome Sequences od Carboxydothermus pertinax and islandicus, Hydrogenogenic Carboxydotrophic Bacteria.</title>
        <authorList>
            <person name="Fukuyama Y."/>
            <person name="Ohmae K."/>
            <person name="Yoneda Y."/>
            <person name="Yoshida T."/>
            <person name="Sako Y."/>
        </authorList>
    </citation>
    <scope>NUCLEOTIDE SEQUENCE [LARGE SCALE GENOMIC DNA]</scope>
    <source>
        <strain evidence="8">Ug1</strain>
    </source>
</reference>
<dbReference type="Pfam" id="PF04055">
    <property type="entry name" value="Radical_SAM"/>
    <property type="match status" value="1"/>
</dbReference>
<organism evidence="7 8">
    <name type="scientific">Carboxydothermus pertinax</name>
    <dbReference type="NCBI Taxonomy" id="870242"/>
    <lineage>
        <taxon>Bacteria</taxon>
        <taxon>Bacillati</taxon>
        <taxon>Bacillota</taxon>
        <taxon>Clostridia</taxon>
        <taxon>Thermoanaerobacterales</taxon>
        <taxon>Thermoanaerobacteraceae</taxon>
        <taxon>Carboxydothermus</taxon>
    </lineage>
</organism>
<evidence type="ECO:0000256" key="4">
    <source>
        <dbReference type="ARBA" id="ARBA00023004"/>
    </source>
</evidence>
<feature type="domain" description="Radical SAM core" evidence="6">
    <location>
        <begin position="6"/>
        <end position="198"/>
    </location>
</feature>
<comment type="caution">
    <text evidence="7">The sequence shown here is derived from an EMBL/GenBank/DDBJ whole genome shotgun (WGS) entry which is preliminary data.</text>
</comment>
<sequence>MAEVAYEIGNSLYVNVTNRCTNSCVFCIRKTEKGVGYDLWLDHEPTTQEIIEALQKKDPLKYEEVVFCGYGEPLIKINEVVAVARWLKSIGVKKIRINTNGLANRYHGRNILPDLKGLIDVISISLNAPDAKTYQAVSRSRYGEEAYQEVLNFITESKKYIPEVIVTIVRWKGVDVTEARKVAERLGVKFRVREFYGN</sequence>
<dbReference type="STRING" id="870242.cpu_15370"/>
<dbReference type="Gene3D" id="3.20.20.70">
    <property type="entry name" value="Aldolase class I"/>
    <property type="match status" value="1"/>
</dbReference>
<dbReference type="GO" id="GO:0046872">
    <property type="term" value="F:metal ion binding"/>
    <property type="evidence" value="ECO:0007669"/>
    <property type="project" value="UniProtKB-KW"/>
</dbReference>
<keyword evidence="5" id="KW-0411">Iron-sulfur</keyword>
<keyword evidence="2" id="KW-0949">S-adenosyl-L-methionine</keyword>
<dbReference type="InterPro" id="IPR007197">
    <property type="entry name" value="rSAM"/>
</dbReference>
<dbReference type="OrthoDB" id="6258756at2"/>
<dbReference type="GO" id="GO:0003824">
    <property type="term" value="F:catalytic activity"/>
    <property type="evidence" value="ECO:0007669"/>
    <property type="project" value="InterPro"/>
</dbReference>
<evidence type="ECO:0000256" key="5">
    <source>
        <dbReference type="ARBA" id="ARBA00023014"/>
    </source>
</evidence>
<dbReference type="SUPFAM" id="SSF102114">
    <property type="entry name" value="Radical SAM enzymes"/>
    <property type="match status" value="1"/>
</dbReference>
<keyword evidence="8" id="KW-1185">Reference proteome</keyword>
<dbReference type="SFLD" id="SFLDG01111">
    <property type="entry name" value="Uncharacterised_Radical_SAM_Su"/>
    <property type="match status" value="1"/>
</dbReference>
<dbReference type="GO" id="GO:0051539">
    <property type="term" value="F:4 iron, 4 sulfur cluster binding"/>
    <property type="evidence" value="ECO:0007669"/>
    <property type="project" value="UniProtKB-KW"/>
</dbReference>
<evidence type="ECO:0000313" key="7">
    <source>
        <dbReference type="EMBL" id="GAV23027.1"/>
    </source>
</evidence>
<dbReference type="PANTHER" id="PTHR42836:SF1">
    <property type="entry name" value="7-CARBOXY-7-DEAZAGUANINE SYNTHASE"/>
    <property type="match status" value="1"/>
</dbReference>
<dbReference type="EMBL" id="BDJK01000024">
    <property type="protein sequence ID" value="GAV23027.1"/>
    <property type="molecule type" value="Genomic_DNA"/>
</dbReference>
<dbReference type="PROSITE" id="PS51918">
    <property type="entry name" value="RADICAL_SAM"/>
    <property type="match status" value="1"/>
</dbReference>
<accession>A0A1L8CVV6</accession>
<evidence type="ECO:0000256" key="1">
    <source>
        <dbReference type="ARBA" id="ARBA00022485"/>
    </source>
</evidence>
<dbReference type="RefSeq" id="WP_075859478.1">
    <property type="nucleotide sequence ID" value="NZ_BDJK01000024.1"/>
</dbReference>
<keyword evidence="3" id="KW-0479">Metal-binding</keyword>
<dbReference type="CDD" id="cd01335">
    <property type="entry name" value="Radical_SAM"/>
    <property type="match status" value="1"/>
</dbReference>
<keyword evidence="4" id="KW-0408">Iron</keyword>
<name>A0A1L8CVV6_9THEO</name>
<proteinExistence type="predicted"/>
<dbReference type="SFLD" id="SFLDS00029">
    <property type="entry name" value="Radical_SAM"/>
    <property type="match status" value="1"/>
</dbReference>
<protein>
    <submittedName>
        <fullName evidence="7">Radical SAM protein</fullName>
    </submittedName>
</protein>